<organism evidence="2 3">
    <name type="scientific">Lactococcus hircilactis</name>
    <dbReference type="NCBI Taxonomy" id="1494462"/>
    <lineage>
        <taxon>Bacteria</taxon>
        <taxon>Bacillati</taxon>
        <taxon>Bacillota</taxon>
        <taxon>Bacilli</taxon>
        <taxon>Lactobacillales</taxon>
        <taxon>Streptococcaceae</taxon>
        <taxon>Lactococcus</taxon>
    </lineage>
</organism>
<evidence type="ECO:0000313" key="2">
    <source>
        <dbReference type="EMBL" id="MQW38765.1"/>
    </source>
</evidence>
<keyword evidence="3" id="KW-1185">Reference proteome</keyword>
<proteinExistence type="predicted"/>
<sequence>MQLFYLKKWRGKMSNFDGKVNQVILSTDKDRKFEKNVVIVSDKKEFEILLYMLEGNVYFDESSKSAEIKRWKQEISDINKIKLSFLDKSKILLALGKIYPEENDLNKRETLSIEDLHKTNQEDIMVSKVLSEQTGKISKYVGSPTHTQEIVLDHINSEHVEAILLTEMCRQAAIATVVSEFTNDSQFYISEEFKKYEHLVQRDKEVIIQTFLVHGKGGMIICLFSLFQNDSRCVLGYFLGIQRKER</sequence>
<dbReference type="Proteomes" id="UP000439550">
    <property type="component" value="Unassembled WGS sequence"/>
</dbReference>
<dbReference type="OrthoDB" id="3010329at2"/>
<dbReference type="AlphaFoldDB" id="A0A7X1Z6U9"/>
<dbReference type="Pfam" id="PF03756">
    <property type="entry name" value="AfsA"/>
    <property type="match status" value="1"/>
</dbReference>
<gene>
    <name evidence="2" type="ORF">GHI93_02215</name>
</gene>
<dbReference type="EMBL" id="WITJ01000003">
    <property type="protein sequence ID" value="MQW38765.1"/>
    <property type="molecule type" value="Genomic_DNA"/>
</dbReference>
<protein>
    <recommendedName>
        <fullName evidence="1">A-factor biosynthesis hotdog domain-containing protein</fullName>
    </recommendedName>
</protein>
<dbReference type="InterPro" id="IPR005509">
    <property type="entry name" value="AfsA_hotdog_dom"/>
</dbReference>
<evidence type="ECO:0000259" key="1">
    <source>
        <dbReference type="Pfam" id="PF03756"/>
    </source>
</evidence>
<name>A0A7X1Z6U9_9LACT</name>
<accession>A0A7X1Z6U9</accession>
<reference evidence="2 3" key="1">
    <citation type="submission" date="2019-10" db="EMBL/GenBank/DDBJ databases">
        <authorList>
            <person name="Dong K."/>
        </authorList>
    </citation>
    <scope>NUCLEOTIDE SEQUENCE [LARGE SCALE GENOMIC DNA]</scope>
    <source>
        <strain evidence="2 3">DSM 28960</strain>
    </source>
</reference>
<evidence type="ECO:0000313" key="3">
    <source>
        <dbReference type="Proteomes" id="UP000439550"/>
    </source>
</evidence>
<feature type="domain" description="A-factor biosynthesis hotdog" evidence="1">
    <location>
        <begin position="117"/>
        <end position="191"/>
    </location>
</feature>
<comment type="caution">
    <text evidence="2">The sequence shown here is derived from an EMBL/GenBank/DDBJ whole genome shotgun (WGS) entry which is preliminary data.</text>
</comment>